<feature type="compositionally biased region" description="Low complexity" evidence="2">
    <location>
        <begin position="42"/>
        <end position="65"/>
    </location>
</feature>
<feature type="compositionally biased region" description="Polar residues" evidence="2">
    <location>
        <begin position="1"/>
        <end position="13"/>
    </location>
</feature>
<feature type="coiled-coil region" evidence="1">
    <location>
        <begin position="707"/>
        <end position="741"/>
    </location>
</feature>
<dbReference type="HOGENOM" id="CLU_297911_0_0_1"/>
<gene>
    <name evidence="3" type="ORF">FIBRA_06323</name>
</gene>
<feature type="compositionally biased region" description="Low complexity" evidence="2">
    <location>
        <begin position="157"/>
        <end position="173"/>
    </location>
</feature>
<proteinExistence type="predicted"/>
<feature type="region of interest" description="Disordered" evidence="2">
    <location>
        <begin position="341"/>
        <end position="380"/>
    </location>
</feature>
<feature type="region of interest" description="Disordered" evidence="2">
    <location>
        <begin position="831"/>
        <end position="925"/>
    </location>
</feature>
<dbReference type="AlphaFoldDB" id="J4IB73"/>
<dbReference type="STRING" id="599839.J4IB73"/>
<dbReference type="InParanoid" id="J4IB73"/>
<evidence type="ECO:0000256" key="1">
    <source>
        <dbReference type="SAM" id="Coils"/>
    </source>
</evidence>
<feature type="region of interest" description="Disordered" evidence="2">
    <location>
        <begin position="743"/>
        <end position="802"/>
    </location>
</feature>
<feature type="region of interest" description="Disordered" evidence="2">
    <location>
        <begin position="1"/>
        <end position="121"/>
    </location>
</feature>
<feature type="compositionally biased region" description="Pro residues" evidence="2">
    <location>
        <begin position="785"/>
        <end position="794"/>
    </location>
</feature>
<sequence>MADVQQPRSSQSHIPVFTPRKPLPSTLSTPHLGLVPPSRHLSVSGSPTHPSPGSTSSSTSGGLTPFRSFRNLFSTTGSKQTSAGSKSPFGAIRRSIHGERSVSAPQLRRESSYEDSPVLEIELPRPGMEPLINSTDMYGIGLGMGTMEMSLPRFSPAASFRDDASSPSPSAGPTDLSTIIEAENSGISKHIPVLDSSQEFEPPPENLHDPSLGIDAMKLHAGSYRRVAPGGFHTPPSHTSSELDLSTSKVTTEVMAAMSKTGPLNGWLDDVVVDVGDEDALTAHGAAGDPNVSFNLGALDPDLAALLSPNRLPGSEPALLMAIDTDPSPTLSSQLTPLLPSLALKDDSPRRPTLSGSTPTSRGSSPIRQGGKAAYVSKAPNLPSTALPRLARSVSDRPALPRLIDAPSPLTHRALSHSPERPSTSGVQRSSPRDRMDDDDHLARRPHTGTVLEARKSTAARLWNPTRSAGHLTPGGPSRPSSRQLNRGSPHGWEGPPASPTSRPSSSAGTGSSSRLASSRPSLDSVTDRLQRPARIRNRERSSSVVETGVSSSNPSSRPAAAEWLGPRTAKAFAAAGLLDFDREVSRRTPSRLGMTRSSFDDSRSRYTPSRMAFSEAGSSSSWGQRSGSISRAGSVSRTITDTGGGFTESVSASTPRTAFSGVSTAPTSVSTSSSAHLHSELQLLQERHSVETGALLSALADSQRTTRVLRDENTQLRDRLQGVEDRLAAALEEIRRLQFSSPPQATISRVSHRKFTTAPTDTSHLRRPSFFRPDPDPSFELPSSPEPANPVPRTPTESDACLDGRHKRISTSSSLFPGPPSNMSMLMQEESMSVGHAGAHSERAGSTGSPTLVLGKINSSRYEHEQSAPSVGNISPTTANFSMATGSPGSLHLRPEHELHLDDMPSLDLGAEFGHDDGFDDECP</sequence>
<organism evidence="3 4">
    <name type="scientific">Fibroporia radiculosa</name>
    <dbReference type="NCBI Taxonomy" id="599839"/>
    <lineage>
        <taxon>Eukaryota</taxon>
        <taxon>Fungi</taxon>
        <taxon>Dikarya</taxon>
        <taxon>Basidiomycota</taxon>
        <taxon>Agaricomycotina</taxon>
        <taxon>Agaricomycetes</taxon>
        <taxon>Polyporales</taxon>
        <taxon>Fibroporiaceae</taxon>
        <taxon>Fibroporia</taxon>
    </lineage>
</organism>
<name>J4IB73_9APHY</name>
<dbReference type="RefSeq" id="XP_012183444.1">
    <property type="nucleotide sequence ID" value="XM_012328054.1"/>
</dbReference>
<keyword evidence="4" id="KW-1185">Reference proteome</keyword>
<evidence type="ECO:0000256" key="2">
    <source>
        <dbReference type="SAM" id="MobiDB-lite"/>
    </source>
</evidence>
<reference evidence="3 4" key="1">
    <citation type="journal article" date="2012" name="Appl. Environ. Microbiol.">
        <title>Short-read sequencing for genomic analysis of the brown rot fungus Fibroporia radiculosa.</title>
        <authorList>
            <person name="Tang J.D."/>
            <person name="Perkins A.D."/>
            <person name="Sonstegard T.S."/>
            <person name="Schroeder S.G."/>
            <person name="Burgess S.C."/>
            <person name="Diehl S.V."/>
        </authorList>
    </citation>
    <scope>NUCLEOTIDE SEQUENCE [LARGE SCALE GENOMIC DNA]</scope>
    <source>
        <strain evidence="3 4">TFFH 294</strain>
    </source>
</reference>
<feature type="compositionally biased region" description="Polar residues" evidence="2">
    <location>
        <begin position="649"/>
        <end position="658"/>
    </location>
</feature>
<feature type="compositionally biased region" description="Low complexity" evidence="2">
    <location>
        <begin position="351"/>
        <end position="366"/>
    </location>
</feature>
<accession>J4IB73</accession>
<feature type="compositionally biased region" description="Basic and acidic residues" evidence="2">
    <location>
        <begin position="526"/>
        <end position="542"/>
    </location>
</feature>
<feature type="compositionally biased region" description="Low complexity" evidence="2">
    <location>
        <begin position="612"/>
        <end position="632"/>
    </location>
</feature>
<dbReference type="GeneID" id="24099072"/>
<feature type="compositionally biased region" description="Low complexity" evidence="2">
    <location>
        <begin position="543"/>
        <end position="562"/>
    </location>
</feature>
<feature type="compositionally biased region" description="Basic and acidic residues" evidence="2">
    <location>
        <begin position="431"/>
        <end position="443"/>
    </location>
</feature>
<feature type="compositionally biased region" description="Low complexity" evidence="2">
    <location>
        <begin position="661"/>
        <end position="674"/>
    </location>
</feature>
<evidence type="ECO:0000313" key="4">
    <source>
        <dbReference type="Proteomes" id="UP000006352"/>
    </source>
</evidence>
<keyword evidence="1" id="KW-0175">Coiled coil</keyword>
<feature type="region of interest" description="Disordered" evidence="2">
    <location>
        <begin position="612"/>
        <end position="674"/>
    </location>
</feature>
<dbReference type="EMBL" id="HE797143">
    <property type="protein sequence ID" value="CCM04161.1"/>
    <property type="molecule type" value="Genomic_DNA"/>
</dbReference>
<dbReference type="OrthoDB" id="3216045at2759"/>
<dbReference type="Proteomes" id="UP000006352">
    <property type="component" value="Unassembled WGS sequence"/>
</dbReference>
<feature type="compositionally biased region" description="Low complexity" evidence="2">
    <location>
        <begin position="500"/>
        <end position="523"/>
    </location>
</feature>
<feature type="region of interest" description="Disordered" evidence="2">
    <location>
        <begin position="157"/>
        <end position="176"/>
    </location>
</feature>
<feature type="compositionally biased region" description="Polar residues" evidence="2">
    <location>
        <begin position="71"/>
        <end position="85"/>
    </location>
</feature>
<feature type="compositionally biased region" description="Polar residues" evidence="2">
    <location>
        <begin position="868"/>
        <end position="889"/>
    </location>
</feature>
<feature type="compositionally biased region" description="Basic and acidic residues" evidence="2">
    <location>
        <begin position="894"/>
        <end position="904"/>
    </location>
</feature>
<evidence type="ECO:0000313" key="3">
    <source>
        <dbReference type="EMBL" id="CCM04161.1"/>
    </source>
</evidence>
<protein>
    <submittedName>
        <fullName evidence="3">Uncharacterized protein</fullName>
    </submittedName>
</protein>
<feature type="region of interest" description="Disordered" evidence="2">
    <location>
        <begin position="398"/>
        <end position="563"/>
    </location>
</feature>